<dbReference type="GO" id="GO:0016810">
    <property type="term" value="F:hydrolase activity, acting on carbon-nitrogen (but not peptide) bonds"/>
    <property type="evidence" value="ECO:0007669"/>
    <property type="project" value="InterPro"/>
</dbReference>
<dbReference type="RefSeq" id="WP_188385895.1">
    <property type="nucleotide sequence ID" value="NZ_BMEY01000023.1"/>
</dbReference>
<gene>
    <name evidence="2" type="ORF">GCM10008025_34240</name>
</gene>
<dbReference type="CDD" id="cd01300">
    <property type="entry name" value="YtcJ_like"/>
    <property type="match status" value="1"/>
</dbReference>
<dbReference type="SUPFAM" id="SSF51338">
    <property type="entry name" value="Composite domain of metallo-dependent hydrolases"/>
    <property type="match status" value="1"/>
</dbReference>
<reference evidence="2" key="2">
    <citation type="submission" date="2020-09" db="EMBL/GenBank/DDBJ databases">
        <authorList>
            <person name="Sun Q."/>
            <person name="Zhou Y."/>
        </authorList>
    </citation>
    <scope>NUCLEOTIDE SEQUENCE</scope>
    <source>
        <strain evidence="2">CGMCC 1.12408</strain>
    </source>
</reference>
<organism evidence="2 3">
    <name type="scientific">Ornithinibacillus halotolerans</name>
    <dbReference type="NCBI Taxonomy" id="1274357"/>
    <lineage>
        <taxon>Bacteria</taxon>
        <taxon>Bacillati</taxon>
        <taxon>Bacillota</taxon>
        <taxon>Bacilli</taxon>
        <taxon>Bacillales</taxon>
        <taxon>Bacillaceae</taxon>
        <taxon>Ornithinibacillus</taxon>
    </lineage>
</organism>
<dbReference type="Pfam" id="PF07969">
    <property type="entry name" value="Amidohydro_3"/>
    <property type="match status" value="1"/>
</dbReference>
<dbReference type="AlphaFoldDB" id="A0A916S807"/>
<dbReference type="Gene3D" id="2.30.40.10">
    <property type="entry name" value="Urease, subunit C, domain 1"/>
    <property type="match status" value="1"/>
</dbReference>
<evidence type="ECO:0000313" key="2">
    <source>
        <dbReference type="EMBL" id="GGA88765.1"/>
    </source>
</evidence>
<dbReference type="PANTHER" id="PTHR22642">
    <property type="entry name" value="IMIDAZOLONEPROPIONASE"/>
    <property type="match status" value="1"/>
</dbReference>
<dbReference type="Gene3D" id="3.10.310.70">
    <property type="match status" value="1"/>
</dbReference>
<dbReference type="Proteomes" id="UP000613512">
    <property type="component" value="Unassembled WGS sequence"/>
</dbReference>
<dbReference type="InterPro" id="IPR013108">
    <property type="entry name" value="Amidohydro_3"/>
</dbReference>
<dbReference type="PANTHER" id="PTHR22642:SF2">
    <property type="entry name" value="PROTEIN LONG AFTER FAR-RED 3"/>
    <property type="match status" value="1"/>
</dbReference>
<dbReference type="Gene3D" id="3.20.20.140">
    <property type="entry name" value="Metal-dependent hydrolases"/>
    <property type="match status" value="1"/>
</dbReference>
<dbReference type="EMBL" id="BMEY01000023">
    <property type="protein sequence ID" value="GGA88765.1"/>
    <property type="molecule type" value="Genomic_DNA"/>
</dbReference>
<evidence type="ECO:0000259" key="1">
    <source>
        <dbReference type="Pfam" id="PF07969"/>
    </source>
</evidence>
<keyword evidence="3" id="KW-1185">Reference proteome</keyword>
<dbReference type="InterPro" id="IPR033932">
    <property type="entry name" value="YtcJ-like"/>
</dbReference>
<reference evidence="2" key="1">
    <citation type="journal article" date="2014" name="Int. J. Syst. Evol. Microbiol.">
        <title>Complete genome sequence of Corynebacterium casei LMG S-19264T (=DSM 44701T), isolated from a smear-ripened cheese.</title>
        <authorList>
            <consortium name="US DOE Joint Genome Institute (JGI-PGF)"/>
            <person name="Walter F."/>
            <person name="Albersmeier A."/>
            <person name="Kalinowski J."/>
            <person name="Ruckert C."/>
        </authorList>
    </citation>
    <scope>NUCLEOTIDE SEQUENCE</scope>
    <source>
        <strain evidence="2">CGMCC 1.12408</strain>
    </source>
</reference>
<sequence length="535" mass="60314">MTNSPNIILTGNNVFTGTTTYPKCAAILINDNKIIDVVDKELVNDYLTPETTLYDFGDKLIMPGFHDFHIHLLLGSMLENSVDLTEAKSASEAAKMVEEFAMKNPDLPLIIGSGWDDNSWTTKESVHKKHLDEVVPNRPVILYQAEFHSVWVNSSMLHVAGITSETENPEFGEVVIDENGEPSGLLLEHAVGLITKAMPMDLHQKENLLEQFLNKAARFGVTSVHDLLRLPEMSTEEAAIYRDFEKRNKLTTRVHFVAPLNGDVEEAKHLRDNYQSNMVQFSGFKQFIDGVITSYTAYLLQPYSNKPETSGGTVYSEEDIKKWTIEADKENFRVRFHCVGDKAVKLALDSFEEAQKQNGVRDSRHAIEHIEMIREEDIARFTELGVLASIQPEHINGSSYEVFEELIGEDRMKLYMLQKTLQDVGAQLVYGSDYPVVDLNPLPGIYRAVTRLDDNKVEWNNGENISLSEALKAYTYGPAYGSFREHELGTLEVGKLADIIVLDRDLFSVPSEEIKDANVVFTMVDGKVVYHSNIK</sequence>
<comment type="caution">
    <text evidence="2">The sequence shown here is derived from an EMBL/GenBank/DDBJ whole genome shotgun (WGS) entry which is preliminary data.</text>
</comment>
<proteinExistence type="predicted"/>
<evidence type="ECO:0000313" key="3">
    <source>
        <dbReference type="Proteomes" id="UP000613512"/>
    </source>
</evidence>
<name>A0A916S807_9BACI</name>
<protein>
    <recommendedName>
        <fullName evidence="1">Amidohydrolase 3 domain-containing protein</fullName>
    </recommendedName>
</protein>
<dbReference type="SUPFAM" id="SSF51556">
    <property type="entry name" value="Metallo-dependent hydrolases"/>
    <property type="match status" value="1"/>
</dbReference>
<dbReference type="InterPro" id="IPR032466">
    <property type="entry name" value="Metal_Hydrolase"/>
</dbReference>
<accession>A0A916S807</accession>
<feature type="domain" description="Amidohydrolase 3" evidence="1">
    <location>
        <begin position="55"/>
        <end position="530"/>
    </location>
</feature>
<dbReference type="InterPro" id="IPR011059">
    <property type="entry name" value="Metal-dep_hydrolase_composite"/>
</dbReference>